<evidence type="ECO:0000313" key="1">
    <source>
        <dbReference type="EMBL" id="JAC74999.1"/>
    </source>
</evidence>
<sequence>VQSICNTLFVVDLLVLRKRTTLSSLMFAVSLSDIQFLNFCRFKEY</sequence>
<protein>
    <submittedName>
        <fullName evidence="1">Uncharacterized protein</fullName>
    </submittedName>
</protein>
<feature type="non-terminal residue" evidence="1">
    <location>
        <position position="1"/>
    </location>
</feature>
<gene>
    <name evidence="1" type="ORF">TSPGSL018_24395</name>
</gene>
<dbReference type="AlphaFoldDB" id="A0A061RW55"/>
<reference evidence="1" key="1">
    <citation type="submission" date="2014-05" db="EMBL/GenBank/DDBJ databases">
        <title>The transcriptome of the halophilic microalga Tetraselmis sp. GSL018 isolated from the Great Salt Lake, Utah.</title>
        <authorList>
            <person name="Jinkerson R.E."/>
            <person name="D'Adamo S."/>
            <person name="Posewitz M.C."/>
        </authorList>
    </citation>
    <scope>NUCLEOTIDE SEQUENCE</scope>
    <source>
        <strain evidence="1">GSL018</strain>
    </source>
</reference>
<accession>A0A061RW55</accession>
<name>A0A061RW55_9CHLO</name>
<organism evidence="1">
    <name type="scientific">Tetraselmis sp. GSL018</name>
    <dbReference type="NCBI Taxonomy" id="582737"/>
    <lineage>
        <taxon>Eukaryota</taxon>
        <taxon>Viridiplantae</taxon>
        <taxon>Chlorophyta</taxon>
        <taxon>core chlorophytes</taxon>
        <taxon>Chlorodendrophyceae</taxon>
        <taxon>Chlorodendrales</taxon>
        <taxon>Chlorodendraceae</taxon>
        <taxon>Tetraselmis</taxon>
    </lineage>
</organism>
<proteinExistence type="predicted"/>
<dbReference type="EMBL" id="GBEZ01010714">
    <property type="protein sequence ID" value="JAC74999.1"/>
    <property type="molecule type" value="Transcribed_RNA"/>
</dbReference>